<feature type="transmembrane region" description="Helical" evidence="12">
    <location>
        <begin position="414"/>
        <end position="437"/>
    </location>
</feature>
<dbReference type="GO" id="GO:0005886">
    <property type="term" value="C:plasma membrane"/>
    <property type="evidence" value="ECO:0007669"/>
    <property type="project" value="UniProtKB-SubCell"/>
</dbReference>
<evidence type="ECO:0000256" key="3">
    <source>
        <dbReference type="ARBA" id="ARBA00022448"/>
    </source>
</evidence>
<dbReference type="GO" id="GO:0046872">
    <property type="term" value="F:metal ion binding"/>
    <property type="evidence" value="ECO:0007669"/>
    <property type="project" value="UniProtKB-UniRule"/>
</dbReference>
<keyword evidence="4 12" id="KW-1003">Cell membrane</keyword>
<dbReference type="EMBL" id="LR778114">
    <property type="protein sequence ID" value="CAB1128396.1"/>
    <property type="molecule type" value="Genomic_DNA"/>
</dbReference>
<organism evidence="13 14">
    <name type="scientific">Candidatus Hydrogenisulfobacillus filiaventi</name>
    <dbReference type="NCBI Taxonomy" id="2707344"/>
    <lineage>
        <taxon>Bacteria</taxon>
        <taxon>Bacillati</taxon>
        <taxon>Bacillota</taxon>
        <taxon>Clostridia</taxon>
        <taxon>Eubacteriales</taxon>
        <taxon>Clostridiales Family XVII. Incertae Sedis</taxon>
        <taxon>Candidatus Hydrogenisulfobacillus</taxon>
    </lineage>
</organism>
<dbReference type="KEGG" id="hfv:R50_0890"/>
<feature type="transmembrane region" description="Helical" evidence="12">
    <location>
        <begin position="330"/>
        <end position="353"/>
    </location>
</feature>
<evidence type="ECO:0000313" key="14">
    <source>
        <dbReference type="Proteomes" id="UP000503399"/>
    </source>
</evidence>
<evidence type="ECO:0000256" key="2">
    <source>
        <dbReference type="ARBA" id="ARBA00009819"/>
    </source>
</evidence>
<feature type="transmembrane region" description="Helical" evidence="12">
    <location>
        <begin position="92"/>
        <end position="113"/>
    </location>
</feature>
<keyword evidence="3 12" id="KW-0813">Transport</keyword>
<feature type="transmembrane region" description="Helical" evidence="12">
    <location>
        <begin position="54"/>
        <end position="72"/>
    </location>
</feature>
<keyword evidence="6 12" id="KW-0812">Transmembrane</keyword>
<feature type="transmembrane region" description="Helical" evidence="12">
    <location>
        <begin position="20"/>
        <end position="42"/>
    </location>
</feature>
<evidence type="ECO:0000313" key="13">
    <source>
        <dbReference type="EMBL" id="CAB1128396.1"/>
    </source>
</evidence>
<evidence type="ECO:0000256" key="8">
    <source>
        <dbReference type="ARBA" id="ARBA00022982"/>
    </source>
</evidence>
<dbReference type="Pfam" id="PF01654">
    <property type="entry name" value="Cyt_bd_oxida_I"/>
    <property type="match status" value="1"/>
</dbReference>
<dbReference type="PANTHER" id="PTHR30365:SF15">
    <property type="entry name" value="CYTOCHROME BD UBIQUINOL OXIDASE SUBUNIT 1"/>
    <property type="match status" value="1"/>
</dbReference>
<keyword evidence="13" id="KW-0560">Oxidoreductase</keyword>
<dbReference type="Proteomes" id="UP000503399">
    <property type="component" value="Chromosome"/>
</dbReference>
<evidence type="ECO:0000256" key="5">
    <source>
        <dbReference type="ARBA" id="ARBA00022617"/>
    </source>
</evidence>
<dbReference type="GO" id="GO:0016682">
    <property type="term" value="F:oxidoreductase activity, acting on diphenols and related substances as donors, oxygen as acceptor"/>
    <property type="evidence" value="ECO:0007669"/>
    <property type="project" value="TreeGrafter"/>
</dbReference>
<dbReference type="GO" id="GO:0020037">
    <property type="term" value="F:heme binding"/>
    <property type="evidence" value="ECO:0007669"/>
    <property type="project" value="TreeGrafter"/>
</dbReference>
<evidence type="ECO:0000256" key="12">
    <source>
        <dbReference type="PIRNR" id="PIRNR006446"/>
    </source>
</evidence>
<keyword evidence="14" id="KW-1185">Reference proteome</keyword>
<keyword evidence="9 12" id="KW-1133">Transmembrane helix</keyword>
<keyword evidence="5 12" id="KW-0349">Heme</keyword>
<dbReference type="GO" id="GO:0070069">
    <property type="term" value="C:cytochrome complex"/>
    <property type="evidence" value="ECO:0007669"/>
    <property type="project" value="UniProtKB-UniRule"/>
</dbReference>
<dbReference type="PIRSF" id="PIRSF006446">
    <property type="entry name" value="Cyt_quinol_oxidase_1"/>
    <property type="match status" value="1"/>
</dbReference>
<keyword evidence="10 12" id="KW-0408">Iron</keyword>
<evidence type="ECO:0000256" key="11">
    <source>
        <dbReference type="ARBA" id="ARBA00023136"/>
    </source>
</evidence>
<dbReference type="InterPro" id="IPR002585">
    <property type="entry name" value="Cyt-d_ubiquinol_oxidase_su_1"/>
</dbReference>
<evidence type="ECO:0000256" key="9">
    <source>
        <dbReference type="ARBA" id="ARBA00022989"/>
    </source>
</evidence>
<comment type="subcellular location">
    <subcellularLocation>
        <location evidence="1">Cell membrane</location>
        <topology evidence="1">Multi-pass membrane protein</topology>
    </subcellularLocation>
</comment>
<protein>
    <submittedName>
        <fullName evidence="13">Cytochrome bb' ubiquinol oxidase, subunit I</fullName>
        <ecNumber evidence="13">1.10.3.-</ecNumber>
    </submittedName>
</protein>
<gene>
    <name evidence="13" type="primary">cydA</name>
    <name evidence="13" type="ORF">R50_0890</name>
</gene>
<keyword evidence="11 12" id="KW-0472">Membrane</keyword>
<feature type="transmembrane region" description="Helical" evidence="12">
    <location>
        <begin position="186"/>
        <end position="206"/>
    </location>
</feature>
<evidence type="ECO:0000256" key="6">
    <source>
        <dbReference type="ARBA" id="ARBA00022692"/>
    </source>
</evidence>
<evidence type="ECO:0000256" key="10">
    <source>
        <dbReference type="ARBA" id="ARBA00023004"/>
    </source>
</evidence>
<dbReference type="GO" id="GO:0019646">
    <property type="term" value="P:aerobic electron transport chain"/>
    <property type="evidence" value="ECO:0007669"/>
    <property type="project" value="InterPro"/>
</dbReference>
<dbReference type="GO" id="GO:0009055">
    <property type="term" value="F:electron transfer activity"/>
    <property type="evidence" value="ECO:0007669"/>
    <property type="project" value="UniProtKB-UniRule"/>
</dbReference>
<proteinExistence type="inferred from homology"/>
<keyword evidence="8 12" id="KW-0249">Electron transport</keyword>
<accession>A0A6F8ZEG7</accession>
<dbReference type="PANTHER" id="PTHR30365">
    <property type="entry name" value="CYTOCHROME D UBIQUINOL OXIDASE"/>
    <property type="match status" value="1"/>
</dbReference>
<feature type="transmembrane region" description="Helical" evidence="12">
    <location>
        <begin position="218"/>
        <end position="236"/>
    </location>
</feature>
<sequence>MMPQVILARWQFGITTVYHFLFVPLTIGLAFLLAVIESYYVATGNEEYRRAAQFWGRLFLINFALGVVTGILQEFQFGMNWASYSRFVGDIFGAPLAIEGLLSFFLESTFLGIWMFGWDRLPRGLHLFAIWMVAVGTTTSALWILTANSFMQEPVGFKLVHGRAEMNNFWALLGNPQLWVEFPHTVLGAFSTGAFFMIGVSAWWLLRRGRQPEFLHSIRIGLTVAALASILTVVVGHDQAQHLVTAQPMKLAAAEALWDSSPQHAPWAVVGWVTPATHTTEFALRIPDLLTILAYNRLSGSVTGMNVIQARYVHRYGPGNYMPPVRPVFYSFRVMILAGTLMVLLSWLGVYWVIKNRLLLHRRYLKVMVWAIGLPYLANIAGWLMTEIGRQPWIVFGLLLTDKGVSPTVGAGEIWTTLVGFTAVYAILAAADVYLLVKFIKAGLASEQLTGEARTA</sequence>
<reference evidence="13 14" key="1">
    <citation type="submission" date="2020-02" db="EMBL/GenBank/DDBJ databases">
        <authorList>
            <person name="Hogendoorn C."/>
        </authorList>
    </citation>
    <scope>NUCLEOTIDE SEQUENCE [LARGE SCALE GENOMIC DNA]</scope>
    <source>
        <strain evidence="13">R501</strain>
    </source>
</reference>
<name>A0A6F8ZEG7_9FIRM</name>
<comment type="similarity">
    <text evidence="2 12">Belongs to the cytochrome ubiquinol oxidase subunit 1 family.</text>
</comment>
<feature type="transmembrane region" description="Helical" evidence="12">
    <location>
        <begin position="125"/>
        <end position="145"/>
    </location>
</feature>
<dbReference type="AlphaFoldDB" id="A0A6F8ZEG7"/>
<evidence type="ECO:0000256" key="1">
    <source>
        <dbReference type="ARBA" id="ARBA00004651"/>
    </source>
</evidence>
<keyword evidence="7 12" id="KW-0479">Metal-binding</keyword>
<feature type="transmembrane region" description="Helical" evidence="12">
    <location>
        <begin position="365"/>
        <end position="385"/>
    </location>
</feature>
<dbReference type="EC" id="1.10.3.-" evidence="13"/>
<evidence type="ECO:0000256" key="7">
    <source>
        <dbReference type="ARBA" id="ARBA00022723"/>
    </source>
</evidence>
<evidence type="ECO:0000256" key="4">
    <source>
        <dbReference type="ARBA" id="ARBA00022475"/>
    </source>
</evidence>